<comment type="similarity">
    <text evidence="1">Belongs to the DegT/DnrJ/EryC1 family.</text>
</comment>
<evidence type="ECO:0000313" key="3">
    <source>
        <dbReference type="Proteomes" id="UP000577419"/>
    </source>
</evidence>
<dbReference type="CDD" id="cd00616">
    <property type="entry name" value="AHBA_syn"/>
    <property type="match status" value="1"/>
</dbReference>
<dbReference type="Gene3D" id="3.90.1150.10">
    <property type="entry name" value="Aspartate Aminotransferase, domain 1"/>
    <property type="match status" value="1"/>
</dbReference>
<dbReference type="Gene3D" id="3.40.640.10">
    <property type="entry name" value="Type I PLP-dependent aspartate aminotransferase-like (Major domain)"/>
    <property type="match status" value="1"/>
</dbReference>
<dbReference type="InterPro" id="IPR015422">
    <property type="entry name" value="PyrdxlP-dep_Trfase_small"/>
</dbReference>
<dbReference type="PANTHER" id="PTHR30244">
    <property type="entry name" value="TRANSAMINASE"/>
    <property type="match status" value="1"/>
</dbReference>
<dbReference type="PANTHER" id="PTHR30244:SF34">
    <property type="entry name" value="DTDP-4-AMINO-4,6-DIDEOXYGALACTOSE TRANSAMINASE"/>
    <property type="match status" value="1"/>
</dbReference>
<dbReference type="GO" id="GO:0030170">
    <property type="term" value="F:pyridoxal phosphate binding"/>
    <property type="evidence" value="ECO:0007669"/>
    <property type="project" value="TreeGrafter"/>
</dbReference>
<dbReference type="InterPro" id="IPR000653">
    <property type="entry name" value="DegT/StrS_aminotransferase"/>
</dbReference>
<dbReference type="SUPFAM" id="SSF53383">
    <property type="entry name" value="PLP-dependent transferases"/>
    <property type="match status" value="1"/>
</dbReference>
<dbReference type="GO" id="GO:0000271">
    <property type="term" value="P:polysaccharide biosynthetic process"/>
    <property type="evidence" value="ECO:0007669"/>
    <property type="project" value="TreeGrafter"/>
</dbReference>
<keyword evidence="2" id="KW-0808">Transferase</keyword>
<dbReference type="Pfam" id="PF01041">
    <property type="entry name" value="DegT_DnrJ_EryC1"/>
    <property type="match status" value="1"/>
</dbReference>
<sequence length="416" mass="46382">MTEPEIGELHSLIERIAKKKLPAEKFVPGKTTVNYAAPLFGAEEINAVVDSLFTGWLAEGKLTRKFEQEFAKYVGCRDSIVTNSGSSALLLAFAALKSPRIENNLKEGDEVITSALTFPTSLNSVILNSLNPVLVDVERHSYNMNPKTVEEMITRKTRALLVLHHLGNPCRMDELTRIAKEHNLFLVEDCCDAHGASFNGKRVGSFGDAGCFSFYAAHAFTMGEGGSITLNNEKLYPLIYSLKTCGLDENAFKDPSKRTLYTSIGYKMRIIELQAAMGLQQLKKLPGFVEKRRQNFSKIVKGLKKFSDFLEFPTEEKGAKAAWFSVPITIKENAPFSRTELIDFLRNARIETRLLLGGNVLKQPAYAGFKIRSSSLPVTDFFHSQSFYVGCHPGMTDEMIDYVVEKFEGFMSGHGK</sequence>
<protein>
    <submittedName>
        <fullName evidence="2">Aminotransferase class I/II-fold pyridoxal phosphate-dependent enzyme</fullName>
    </submittedName>
</protein>
<name>A0A7J4IQH6_9ARCH</name>
<keyword evidence="2" id="KW-0032">Aminotransferase</keyword>
<dbReference type="GO" id="GO:0008483">
    <property type="term" value="F:transaminase activity"/>
    <property type="evidence" value="ECO:0007669"/>
    <property type="project" value="UniProtKB-KW"/>
</dbReference>
<proteinExistence type="inferred from homology"/>
<gene>
    <name evidence="2" type="ORF">HA237_00090</name>
</gene>
<dbReference type="InterPro" id="IPR015424">
    <property type="entry name" value="PyrdxlP-dep_Trfase"/>
</dbReference>
<dbReference type="Proteomes" id="UP000577419">
    <property type="component" value="Unassembled WGS sequence"/>
</dbReference>
<reference evidence="3" key="1">
    <citation type="journal article" date="2020" name="bioRxiv">
        <title>A rank-normalized archaeal taxonomy based on genome phylogeny resolves widespread incomplete and uneven classifications.</title>
        <authorList>
            <person name="Rinke C."/>
            <person name="Chuvochina M."/>
            <person name="Mussig A.J."/>
            <person name="Chaumeil P.-A."/>
            <person name="Waite D.W."/>
            <person name="Whitman W.B."/>
            <person name="Parks D.H."/>
            <person name="Hugenholtz P."/>
        </authorList>
    </citation>
    <scope>NUCLEOTIDE SEQUENCE [LARGE SCALE GENOMIC DNA]</scope>
</reference>
<dbReference type="InterPro" id="IPR015421">
    <property type="entry name" value="PyrdxlP-dep_Trfase_major"/>
</dbReference>
<dbReference type="EMBL" id="DUFG01000001">
    <property type="protein sequence ID" value="HIH07748.1"/>
    <property type="molecule type" value="Genomic_DNA"/>
</dbReference>
<organism evidence="2 3">
    <name type="scientific">Candidatus Iainarchaeum sp</name>
    <dbReference type="NCBI Taxonomy" id="3101447"/>
    <lineage>
        <taxon>Archaea</taxon>
        <taxon>Candidatus Iainarchaeota</taxon>
        <taxon>Candidatus Iainarchaeia</taxon>
        <taxon>Candidatus Iainarchaeales</taxon>
        <taxon>Candidatus Iainarchaeaceae</taxon>
        <taxon>Candidatus Iainarchaeum</taxon>
    </lineage>
</organism>
<accession>A0A7J4IQH6</accession>
<keyword evidence="1" id="KW-0663">Pyridoxal phosphate</keyword>
<dbReference type="PIRSF" id="PIRSF000390">
    <property type="entry name" value="PLP_StrS"/>
    <property type="match status" value="1"/>
</dbReference>
<evidence type="ECO:0000256" key="1">
    <source>
        <dbReference type="RuleBase" id="RU004508"/>
    </source>
</evidence>
<evidence type="ECO:0000313" key="2">
    <source>
        <dbReference type="EMBL" id="HIH07748.1"/>
    </source>
</evidence>
<comment type="caution">
    <text evidence="2">The sequence shown here is derived from an EMBL/GenBank/DDBJ whole genome shotgun (WGS) entry which is preliminary data.</text>
</comment>
<dbReference type="AlphaFoldDB" id="A0A7J4IQH6"/>